<dbReference type="STRING" id="419597.SAMN04487957_101526"/>
<dbReference type="RefSeq" id="WP_089676837.1">
    <property type="nucleotide sequence ID" value="NZ_FNIV01000001.1"/>
</dbReference>
<feature type="chain" id="PRO_5011684463" evidence="2">
    <location>
        <begin position="21"/>
        <end position="193"/>
    </location>
</feature>
<sequence>MRAWYRAWVAGMLLALVAGCGGEAEDAPQDPPQQVALREPEPPSPPPLEVDPMGEAAAIDLVASLGGDRRLRVSGNSNLPEGARLQVIVERELSGVRWRERVSLAAGRFEAGPFGPGSGLPDGGYRVTAELQAASVQPREVQARIGAEGEHLSGPLVAASPHGLGQVVRASRRFLVGSEPRRASEQVEVLRVE</sequence>
<evidence type="ECO:0000256" key="1">
    <source>
        <dbReference type="SAM" id="MobiDB-lite"/>
    </source>
</evidence>
<evidence type="ECO:0000256" key="2">
    <source>
        <dbReference type="SAM" id="SignalP"/>
    </source>
</evidence>
<dbReference type="EMBL" id="FNIV01000001">
    <property type="protein sequence ID" value="SDN73043.1"/>
    <property type="molecule type" value="Genomic_DNA"/>
</dbReference>
<dbReference type="AlphaFoldDB" id="A0A1H0DSN2"/>
<proteinExistence type="predicted"/>
<feature type="signal peptide" evidence="2">
    <location>
        <begin position="1"/>
        <end position="20"/>
    </location>
</feature>
<dbReference type="PROSITE" id="PS51257">
    <property type="entry name" value="PROKAR_LIPOPROTEIN"/>
    <property type="match status" value="1"/>
</dbReference>
<dbReference type="Proteomes" id="UP000199075">
    <property type="component" value="Unassembled WGS sequence"/>
</dbReference>
<evidence type="ECO:0000313" key="4">
    <source>
        <dbReference type="Proteomes" id="UP000199075"/>
    </source>
</evidence>
<accession>A0A1H0DSN2</accession>
<protein>
    <submittedName>
        <fullName evidence="3">Uncharacterized protein</fullName>
    </submittedName>
</protein>
<reference evidence="4" key="1">
    <citation type="submission" date="2016-10" db="EMBL/GenBank/DDBJ databases">
        <authorList>
            <person name="Varghese N."/>
            <person name="Submissions S."/>
        </authorList>
    </citation>
    <scope>NUCLEOTIDE SEQUENCE [LARGE SCALE GENOMIC DNA]</scope>
    <source>
        <strain evidence="4">CGMCC 1.6444</strain>
    </source>
</reference>
<organism evidence="3 4">
    <name type="scientific">Halomonas shengliensis</name>
    <dbReference type="NCBI Taxonomy" id="419597"/>
    <lineage>
        <taxon>Bacteria</taxon>
        <taxon>Pseudomonadati</taxon>
        <taxon>Pseudomonadota</taxon>
        <taxon>Gammaproteobacteria</taxon>
        <taxon>Oceanospirillales</taxon>
        <taxon>Halomonadaceae</taxon>
        <taxon>Halomonas</taxon>
    </lineage>
</organism>
<dbReference type="OrthoDB" id="6167035at2"/>
<keyword evidence="2" id="KW-0732">Signal</keyword>
<evidence type="ECO:0000313" key="3">
    <source>
        <dbReference type="EMBL" id="SDN73043.1"/>
    </source>
</evidence>
<name>A0A1H0DSN2_9GAMM</name>
<keyword evidence="4" id="KW-1185">Reference proteome</keyword>
<feature type="region of interest" description="Disordered" evidence="1">
    <location>
        <begin position="22"/>
        <end position="49"/>
    </location>
</feature>
<gene>
    <name evidence="3" type="ORF">SAMN04487957_101526</name>
</gene>